<evidence type="ECO:0000313" key="3">
    <source>
        <dbReference type="Proteomes" id="UP001241605"/>
    </source>
</evidence>
<keyword evidence="1" id="KW-1133">Transmembrane helix</keyword>
<name>A0ABY8QP32_9RHOB</name>
<sequence>MQIQRLLARQVARLEQLLSRELGLKRGGLALRARRARGRLPRAVRRDLQEVAQAAHLSGHPRIAPTIDAARVDGACARALRYLEGDALREARKTRAIGLVAGIAVKVLIVVGVVVWVVWRGLA</sequence>
<keyword evidence="1" id="KW-0812">Transmembrane</keyword>
<dbReference type="RefSeq" id="WP_282302216.1">
    <property type="nucleotide sequence ID" value="NZ_CP124616.1"/>
</dbReference>
<gene>
    <name evidence="2" type="ORF">QF118_08600</name>
</gene>
<keyword evidence="1" id="KW-0472">Membrane</keyword>
<dbReference type="Proteomes" id="UP001241605">
    <property type="component" value="Chromosome"/>
</dbReference>
<protein>
    <submittedName>
        <fullName evidence="2">Uncharacterized protein</fullName>
    </submittedName>
</protein>
<feature type="transmembrane region" description="Helical" evidence="1">
    <location>
        <begin position="96"/>
        <end position="119"/>
    </location>
</feature>
<evidence type="ECO:0000313" key="2">
    <source>
        <dbReference type="EMBL" id="WGW05592.1"/>
    </source>
</evidence>
<dbReference type="EMBL" id="CP124616">
    <property type="protein sequence ID" value="WGW05592.1"/>
    <property type="molecule type" value="Genomic_DNA"/>
</dbReference>
<reference evidence="2 3" key="1">
    <citation type="submission" date="2023-05" db="EMBL/GenBank/DDBJ databases">
        <title>YMD87, complete Genome.</title>
        <authorList>
            <person name="Zhang J."/>
            <person name="Xu X."/>
        </authorList>
    </citation>
    <scope>NUCLEOTIDE SEQUENCE [LARGE SCALE GENOMIC DNA]</scope>
    <source>
        <strain evidence="2 3">YMD87</strain>
    </source>
</reference>
<organism evidence="2 3">
    <name type="scientific">Tropicibacter oceani</name>
    <dbReference type="NCBI Taxonomy" id="3058420"/>
    <lineage>
        <taxon>Bacteria</taxon>
        <taxon>Pseudomonadati</taxon>
        <taxon>Pseudomonadota</taxon>
        <taxon>Alphaproteobacteria</taxon>
        <taxon>Rhodobacterales</taxon>
        <taxon>Roseobacteraceae</taxon>
        <taxon>Tropicibacter</taxon>
    </lineage>
</organism>
<keyword evidence="3" id="KW-1185">Reference proteome</keyword>
<accession>A0ABY8QP32</accession>
<evidence type="ECO:0000256" key="1">
    <source>
        <dbReference type="SAM" id="Phobius"/>
    </source>
</evidence>
<proteinExistence type="predicted"/>